<organism evidence="1">
    <name type="scientific">Macaca fascicularis</name>
    <name type="common">Crab-eating macaque</name>
    <name type="synonym">Cynomolgus monkey</name>
    <dbReference type="NCBI Taxonomy" id="9541"/>
    <lineage>
        <taxon>Eukaryota</taxon>
        <taxon>Metazoa</taxon>
        <taxon>Chordata</taxon>
        <taxon>Craniata</taxon>
        <taxon>Vertebrata</taxon>
        <taxon>Euteleostomi</taxon>
        <taxon>Mammalia</taxon>
        <taxon>Eutheria</taxon>
        <taxon>Euarchontoglires</taxon>
        <taxon>Primates</taxon>
        <taxon>Haplorrhini</taxon>
        <taxon>Catarrhini</taxon>
        <taxon>Cercopithecidae</taxon>
        <taxon>Cercopithecinae</taxon>
        <taxon>Macaca</taxon>
    </lineage>
</organism>
<sequence>MLKLSGEGLRDNYHSTSDQIALKNLQSDVTEAKSDFTKETLASQNTKMISSLVISQMIDENKLRDASTGSPMWMTKGPVFLQTPHCQERARWCSVPVSTSGCLSSVQIQSIM</sequence>
<accession>Q95JQ8</accession>
<reference evidence="1" key="1">
    <citation type="submission" date="2001-08" db="EMBL/GenBank/DDBJ databases">
        <title>Isolation of novel full-length cDNA clones from macaque testis cDNA libraries.</title>
        <authorList>
            <person name="Hashimoto K."/>
            <person name="Osada N."/>
            <person name="Hida M."/>
            <person name="Kusuda J."/>
            <person name="Tanuma R."/>
            <person name="Hirai M."/>
            <person name="Terao K."/>
            <person name="Sugano S."/>
        </authorList>
    </citation>
    <scope>NUCLEOTIDE SEQUENCE</scope>
    <source>
        <tissue evidence="1">Testis</tissue>
    </source>
</reference>
<name>Q95JQ8_MACFA</name>
<protein>
    <submittedName>
        <fullName evidence="1">Uncharacterized protein</fullName>
    </submittedName>
</protein>
<evidence type="ECO:0000313" key="1">
    <source>
        <dbReference type="EMBL" id="BAB63066.1"/>
    </source>
</evidence>
<dbReference type="AlphaFoldDB" id="Q95JQ8"/>
<dbReference type="EMBL" id="AB070121">
    <property type="protein sequence ID" value="BAB63066.1"/>
    <property type="molecule type" value="mRNA"/>
</dbReference>
<proteinExistence type="evidence at transcript level"/>